<organism evidence="1 2">
    <name type="scientific">Leucogyrophana mollusca</name>
    <dbReference type="NCBI Taxonomy" id="85980"/>
    <lineage>
        <taxon>Eukaryota</taxon>
        <taxon>Fungi</taxon>
        <taxon>Dikarya</taxon>
        <taxon>Basidiomycota</taxon>
        <taxon>Agaricomycotina</taxon>
        <taxon>Agaricomycetes</taxon>
        <taxon>Agaricomycetidae</taxon>
        <taxon>Boletales</taxon>
        <taxon>Boletales incertae sedis</taxon>
        <taxon>Leucogyrophana</taxon>
    </lineage>
</organism>
<comment type="caution">
    <text evidence="1">The sequence shown here is derived from an EMBL/GenBank/DDBJ whole genome shotgun (WGS) entry which is preliminary data.</text>
</comment>
<proteinExistence type="predicted"/>
<evidence type="ECO:0000313" key="1">
    <source>
        <dbReference type="EMBL" id="KAH7918116.1"/>
    </source>
</evidence>
<reference evidence="1" key="1">
    <citation type="journal article" date="2021" name="New Phytol.">
        <title>Evolutionary innovations through gain and loss of genes in the ectomycorrhizal Boletales.</title>
        <authorList>
            <person name="Wu G."/>
            <person name="Miyauchi S."/>
            <person name="Morin E."/>
            <person name="Kuo A."/>
            <person name="Drula E."/>
            <person name="Varga T."/>
            <person name="Kohler A."/>
            <person name="Feng B."/>
            <person name="Cao Y."/>
            <person name="Lipzen A."/>
            <person name="Daum C."/>
            <person name="Hundley H."/>
            <person name="Pangilinan J."/>
            <person name="Johnson J."/>
            <person name="Barry K."/>
            <person name="LaButti K."/>
            <person name="Ng V."/>
            <person name="Ahrendt S."/>
            <person name="Min B."/>
            <person name="Choi I.G."/>
            <person name="Park H."/>
            <person name="Plett J.M."/>
            <person name="Magnuson J."/>
            <person name="Spatafora J.W."/>
            <person name="Nagy L.G."/>
            <person name="Henrissat B."/>
            <person name="Grigoriev I.V."/>
            <person name="Yang Z.L."/>
            <person name="Xu J."/>
            <person name="Martin F.M."/>
        </authorList>
    </citation>
    <scope>NUCLEOTIDE SEQUENCE</scope>
    <source>
        <strain evidence="1">KUC20120723A-06</strain>
    </source>
</reference>
<dbReference type="EMBL" id="MU266851">
    <property type="protein sequence ID" value="KAH7918116.1"/>
    <property type="molecule type" value="Genomic_DNA"/>
</dbReference>
<protein>
    <submittedName>
        <fullName evidence="1">Uncharacterized protein</fullName>
    </submittedName>
</protein>
<gene>
    <name evidence="1" type="ORF">BV22DRAFT_917435</name>
</gene>
<accession>A0ACB8AXJ7</accession>
<name>A0ACB8AXJ7_9AGAM</name>
<keyword evidence="2" id="KW-1185">Reference proteome</keyword>
<sequence>MRYTDGRCCPGASGSPYDKRSKYGMDLDALASSSSQRGGIPPFGTPSGYDRVVGSWGGSHSVDSTCDGPTSRTKPFNGSSDWPLGFGASGVRGSRYLWGRLAYQYHYFPNV</sequence>
<dbReference type="Proteomes" id="UP000790709">
    <property type="component" value="Unassembled WGS sequence"/>
</dbReference>
<evidence type="ECO:0000313" key="2">
    <source>
        <dbReference type="Proteomes" id="UP000790709"/>
    </source>
</evidence>